<keyword evidence="1" id="KW-0472">Membrane</keyword>
<dbReference type="Proteomes" id="UP000739565">
    <property type="component" value="Unassembled WGS sequence"/>
</dbReference>
<comment type="caution">
    <text evidence="2">The sequence shown here is derived from an EMBL/GenBank/DDBJ whole genome shotgun (WGS) entry which is preliminary data.</text>
</comment>
<gene>
    <name evidence="2" type="ORF">KZZ10_12245</name>
</gene>
<evidence type="ECO:0000256" key="1">
    <source>
        <dbReference type="SAM" id="Phobius"/>
    </source>
</evidence>
<proteinExistence type="predicted"/>
<sequence>MIPPGQRSLTVAVFRPTWVSVLENILFCLASLAVVLACVWLKFPGVITLLLSAVPSVVYGIERRGRLERLPGLTLVASEEPTWLLGTFSSELGLSQVRQIRVVHRQKHLFGLTLGLKLQDRPHNSSKVVNLTLWRRAVSDETLRRVSALAASSIEQSRQPFERKTA</sequence>
<keyword evidence="3" id="KW-1185">Reference proteome</keyword>
<evidence type="ECO:0000313" key="3">
    <source>
        <dbReference type="Proteomes" id="UP000739565"/>
    </source>
</evidence>
<reference evidence="2" key="1">
    <citation type="submission" date="2021-07" db="EMBL/GenBank/DDBJ databases">
        <title>New genus and species of the family Alcaligenaceae.</title>
        <authorList>
            <person name="Hahn M.W."/>
        </authorList>
    </citation>
    <scope>NUCLEOTIDE SEQUENCE</scope>
    <source>
        <strain evidence="2">LF4-65</strain>
    </source>
</reference>
<evidence type="ECO:0000313" key="2">
    <source>
        <dbReference type="EMBL" id="MBZ1351418.1"/>
    </source>
</evidence>
<accession>A0A953NBF1</accession>
<dbReference type="EMBL" id="JAHXRI010000010">
    <property type="protein sequence ID" value="MBZ1351418.1"/>
    <property type="molecule type" value="Genomic_DNA"/>
</dbReference>
<protein>
    <submittedName>
        <fullName evidence="2">Uncharacterized protein</fullName>
    </submittedName>
</protein>
<keyword evidence="1" id="KW-0812">Transmembrane</keyword>
<keyword evidence="1" id="KW-1133">Transmembrane helix</keyword>
<feature type="transmembrane region" description="Helical" evidence="1">
    <location>
        <begin position="12"/>
        <end position="37"/>
    </location>
</feature>
<name>A0A953NBF1_9BURK</name>
<organism evidence="2 3">
    <name type="scientific">Zwartia hollandica</name>
    <dbReference type="NCBI Taxonomy" id="324606"/>
    <lineage>
        <taxon>Bacteria</taxon>
        <taxon>Pseudomonadati</taxon>
        <taxon>Pseudomonadota</taxon>
        <taxon>Betaproteobacteria</taxon>
        <taxon>Burkholderiales</taxon>
        <taxon>Alcaligenaceae</taxon>
        <taxon>Zwartia</taxon>
    </lineage>
</organism>
<dbReference type="AlphaFoldDB" id="A0A953NBF1"/>